<reference evidence="1 2" key="1">
    <citation type="submission" date="2019-12" db="EMBL/GenBank/DDBJ databases">
        <title>Whole genome sequences of Lactococcus raffinolactis strains isolated from sewage.</title>
        <authorList>
            <person name="Ybazeta G."/>
            <person name="Ross M."/>
            <person name="Brabant-Kirwan D."/>
            <person name="Saleh M."/>
            <person name="Dillon J.A."/>
            <person name="Splinter K."/>
            <person name="Nokhbeh R."/>
        </authorList>
    </citation>
    <scope>NUCLEOTIDE SEQUENCE [LARGE SCALE GENOMIC DNA]</scope>
    <source>
        <strain evidence="1 2">Lr_19_14</strain>
    </source>
</reference>
<name>A0A290Q8Z4_9LACT</name>
<evidence type="ECO:0000313" key="2">
    <source>
        <dbReference type="Proteomes" id="UP000501558"/>
    </source>
</evidence>
<organism evidence="1 2">
    <name type="scientific">Pseudolactococcus raffinolactis</name>
    <dbReference type="NCBI Taxonomy" id="1366"/>
    <lineage>
        <taxon>Bacteria</taxon>
        <taxon>Bacillati</taxon>
        <taxon>Bacillota</taxon>
        <taxon>Bacilli</taxon>
        <taxon>Lactobacillales</taxon>
        <taxon>Streptococcaceae</taxon>
        <taxon>Pseudolactococcus</taxon>
    </lineage>
</organism>
<gene>
    <name evidence="1" type="ORF">GU334_02845</name>
</gene>
<accession>A0A290Q8Z4</accession>
<dbReference type="Pfam" id="PF14189">
    <property type="entry name" value="DUF4312"/>
    <property type="match status" value="1"/>
</dbReference>
<sequence>MDTMTTSRKESVEVSGQGMTKQSAFSDAIAKVQKKLMAGSEDVYLQIKPIGIEALSATKETHTEKFCFFFLAREKVSYTVNLLVHVEMTVVSMDKVTFVDVQKEAVKTKNSLKSVAFKRL</sequence>
<proteinExistence type="predicted"/>
<dbReference type="NCBIfam" id="TIGR03578">
    <property type="entry name" value="EF_0831"/>
    <property type="match status" value="1"/>
</dbReference>
<dbReference type="KEGG" id="lrn:CMV25_07870"/>
<dbReference type="InterPro" id="IPR020037">
    <property type="entry name" value="DUF4312"/>
</dbReference>
<dbReference type="AlphaFoldDB" id="A0A290Q8Z4"/>
<evidence type="ECO:0000313" key="1">
    <source>
        <dbReference type="EMBL" id="QIW57923.1"/>
    </source>
</evidence>
<keyword evidence="2" id="KW-1185">Reference proteome</keyword>
<dbReference type="EMBL" id="CP047628">
    <property type="protein sequence ID" value="QIW57923.1"/>
    <property type="molecule type" value="Genomic_DNA"/>
</dbReference>
<dbReference type="Proteomes" id="UP000501558">
    <property type="component" value="Chromosome"/>
</dbReference>
<protein>
    <submittedName>
        <fullName evidence="1">DUF4312 family protein</fullName>
    </submittedName>
</protein>